<dbReference type="EMBL" id="CAEKDK010000003">
    <property type="protein sequence ID" value="CAB4273427.1"/>
    <property type="molecule type" value="Genomic_DNA"/>
</dbReference>
<evidence type="ECO:0000313" key="2">
    <source>
        <dbReference type="EMBL" id="CAB4273427.1"/>
    </source>
</evidence>
<accession>A0A6J5UCS4</accession>
<dbReference type="AlphaFoldDB" id="A0A6J5UCS4"/>
<dbReference type="Proteomes" id="UP000507222">
    <property type="component" value="Unassembled WGS sequence"/>
</dbReference>
<protein>
    <submittedName>
        <fullName evidence="2">Uncharacterized protein</fullName>
    </submittedName>
</protein>
<name>A0A6J5UCS4_PRUAR</name>
<reference evidence="2 3" key="1">
    <citation type="submission" date="2020-05" db="EMBL/GenBank/DDBJ databases">
        <authorList>
            <person name="Campoy J."/>
            <person name="Schneeberger K."/>
            <person name="Spophaly S."/>
        </authorList>
    </citation>
    <scope>NUCLEOTIDE SEQUENCE [LARGE SCALE GENOMIC DNA]</scope>
    <source>
        <strain evidence="2">PruArmRojPasFocal</strain>
    </source>
</reference>
<gene>
    <name evidence="2" type="ORF">CURHAP_LOCUS21069</name>
</gene>
<evidence type="ECO:0000313" key="3">
    <source>
        <dbReference type="Proteomes" id="UP000507222"/>
    </source>
</evidence>
<sequence>MEGVQSIYEPLYSILRIVDTEVVPIVPILYDTFHIMKENIYKLKGKKWILKIINHKWDVTLSCPLHQAGNLDAVIAQHAAQEGLYVDRVIFEDVRSGDTSSFEMDMLGPRQGQRHPLSDNASTSRKESSSNSSDNDGRNNDGLEVMKKEDNIAHLLSRVILLMPPKMRIMNAEKLDHALAQLGSNTQGEESN</sequence>
<feature type="region of interest" description="Disordered" evidence="1">
    <location>
        <begin position="102"/>
        <end position="143"/>
    </location>
</feature>
<proteinExistence type="predicted"/>
<evidence type="ECO:0000256" key="1">
    <source>
        <dbReference type="SAM" id="MobiDB-lite"/>
    </source>
</evidence>
<organism evidence="2 3">
    <name type="scientific">Prunus armeniaca</name>
    <name type="common">Apricot</name>
    <name type="synonym">Armeniaca vulgaris</name>
    <dbReference type="NCBI Taxonomy" id="36596"/>
    <lineage>
        <taxon>Eukaryota</taxon>
        <taxon>Viridiplantae</taxon>
        <taxon>Streptophyta</taxon>
        <taxon>Embryophyta</taxon>
        <taxon>Tracheophyta</taxon>
        <taxon>Spermatophyta</taxon>
        <taxon>Magnoliopsida</taxon>
        <taxon>eudicotyledons</taxon>
        <taxon>Gunneridae</taxon>
        <taxon>Pentapetalae</taxon>
        <taxon>rosids</taxon>
        <taxon>fabids</taxon>
        <taxon>Rosales</taxon>
        <taxon>Rosaceae</taxon>
        <taxon>Amygdaloideae</taxon>
        <taxon>Amygdaleae</taxon>
        <taxon>Prunus</taxon>
    </lineage>
</organism>